<feature type="region of interest" description="Disordered" evidence="1">
    <location>
        <begin position="145"/>
        <end position="164"/>
    </location>
</feature>
<accession>A0A0M3JSN7</accession>
<dbReference type="EMBL" id="UYRR01031005">
    <property type="protein sequence ID" value="VDK43199.1"/>
    <property type="molecule type" value="Genomic_DNA"/>
</dbReference>
<evidence type="ECO:0000313" key="2">
    <source>
        <dbReference type="EMBL" id="VDK43199.1"/>
    </source>
</evidence>
<feature type="compositionally biased region" description="Low complexity" evidence="1">
    <location>
        <begin position="145"/>
        <end position="161"/>
    </location>
</feature>
<protein>
    <submittedName>
        <fullName evidence="4">BTB domain-containing protein</fullName>
    </submittedName>
</protein>
<keyword evidence="3" id="KW-1185">Reference proteome</keyword>
<evidence type="ECO:0000256" key="1">
    <source>
        <dbReference type="SAM" id="MobiDB-lite"/>
    </source>
</evidence>
<reference evidence="4" key="1">
    <citation type="submission" date="2017-02" db="UniProtKB">
        <authorList>
            <consortium name="WormBaseParasite"/>
        </authorList>
    </citation>
    <scope>IDENTIFICATION</scope>
</reference>
<dbReference type="AlphaFoldDB" id="A0A0M3JSN7"/>
<dbReference type="Proteomes" id="UP000267096">
    <property type="component" value="Unassembled WGS sequence"/>
</dbReference>
<proteinExistence type="predicted"/>
<reference evidence="2 3" key="2">
    <citation type="submission" date="2018-11" db="EMBL/GenBank/DDBJ databases">
        <authorList>
            <consortium name="Pathogen Informatics"/>
        </authorList>
    </citation>
    <scope>NUCLEOTIDE SEQUENCE [LARGE SCALE GENOMIC DNA]</scope>
</reference>
<name>A0A0M3JSN7_ANISI</name>
<sequence>MPIHESTGYHYVEDDTEEQFVFEEQPQSSNYFVRSHQLPNDYSRQEVIYQQQQQKYKQQQQFAASHHDYVVGAPSMSSYNRRHQRVYEIPSDDVDEISVYEDNTTPSSSNVNINNTAEYSDQLEGTVHAAVHVQQSQLYHLPNHLQPQQQHQQQSQFQETPRVVSNESNRVIIDANSFRFILGAEGMT</sequence>
<dbReference type="WBParaSite" id="ASIM_0001100301-mRNA-1">
    <property type="protein sequence ID" value="ASIM_0001100301-mRNA-1"/>
    <property type="gene ID" value="ASIM_0001100301"/>
</dbReference>
<organism evidence="4">
    <name type="scientific">Anisakis simplex</name>
    <name type="common">Herring worm</name>
    <dbReference type="NCBI Taxonomy" id="6269"/>
    <lineage>
        <taxon>Eukaryota</taxon>
        <taxon>Metazoa</taxon>
        <taxon>Ecdysozoa</taxon>
        <taxon>Nematoda</taxon>
        <taxon>Chromadorea</taxon>
        <taxon>Rhabditida</taxon>
        <taxon>Spirurina</taxon>
        <taxon>Ascaridomorpha</taxon>
        <taxon>Ascaridoidea</taxon>
        <taxon>Anisakidae</taxon>
        <taxon>Anisakis</taxon>
        <taxon>Anisakis simplex complex</taxon>
    </lineage>
</organism>
<evidence type="ECO:0000313" key="3">
    <source>
        <dbReference type="Proteomes" id="UP000267096"/>
    </source>
</evidence>
<gene>
    <name evidence="2" type="ORF">ASIM_LOCUS10561</name>
</gene>
<evidence type="ECO:0000313" key="4">
    <source>
        <dbReference type="WBParaSite" id="ASIM_0001100301-mRNA-1"/>
    </source>
</evidence>